<dbReference type="Gene3D" id="1.10.1530.10">
    <property type="match status" value="1"/>
</dbReference>
<accession>A0A0F9C3L6</accession>
<proteinExistence type="inferred from homology"/>
<evidence type="ECO:0008006" key="4">
    <source>
        <dbReference type="Google" id="ProtNLM"/>
    </source>
</evidence>
<reference evidence="3" key="1">
    <citation type="journal article" date="2015" name="Nature">
        <title>Complex archaea that bridge the gap between prokaryotes and eukaryotes.</title>
        <authorList>
            <person name="Spang A."/>
            <person name="Saw J.H."/>
            <person name="Jorgensen S.L."/>
            <person name="Zaremba-Niedzwiedzka K."/>
            <person name="Martijn J."/>
            <person name="Lind A.E."/>
            <person name="van Eijk R."/>
            <person name="Schleper C."/>
            <person name="Guy L."/>
            <person name="Ettema T.J."/>
        </authorList>
    </citation>
    <scope>NUCLEOTIDE SEQUENCE</scope>
</reference>
<dbReference type="Gene3D" id="3.30.1370.60">
    <property type="entry name" value="Hypothetical oxidoreductase yiak, domain 2"/>
    <property type="match status" value="1"/>
</dbReference>
<dbReference type="EMBL" id="LAZR01046209">
    <property type="protein sequence ID" value="KKK97069.1"/>
    <property type="molecule type" value="Genomic_DNA"/>
</dbReference>
<dbReference type="PANTHER" id="PTHR11091">
    <property type="entry name" value="OXIDOREDUCTASE-RELATED"/>
    <property type="match status" value="1"/>
</dbReference>
<organism evidence="3">
    <name type="scientific">marine sediment metagenome</name>
    <dbReference type="NCBI Taxonomy" id="412755"/>
    <lineage>
        <taxon>unclassified sequences</taxon>
        <taxon>metagenomes</taxon>
        <taxon>ecological metagenomes</taxon>
    </lineage>
</organism>
<dbReference type="AlphaFoldDB" id="A0A0F9C3L6"/>
<keyword evidence="2" id="KW-0560">Oxidoreductase</keyword>
<dbReference type="PANTHER" id="PTHR11091:SF0">
    <property type="entry name" value="MALATE DEHYDROGENASE"/>
    <property type="match status" value="1"/>
</dbReference>
<dbReference type="InterPro" id="IPR003767">
    <property type="entry name" value="Malate/L-lactate_DH-like"/>
</dbReference>
<gene>
    <name evidence="3" type="ORF">LCGC14_2656440</name>
</gene>
<dbReference type="InterPro" id="IPR036111">
    <property type="entry name" value="Mal/L-sulfo/L-lacto_DH-like_sf"/>
</dbReference>
<name>A0A0F9C3L6_9ZZZZ</name>
<dbReference type="GO" id="GO:0016491">
    <property type="term" value="F:oxidoreductase activity"/>
    <property type="evidence" value="ECO:0007669"/>
    <property type="project" value="UniProtKB-KW"/>
</dbReference>
<comment type="similarity">
    <text evidence="1">Belongs to the LDH2/MDH2 oxidoreductase family.</text>
</comment>
<evidence type="ECO:0000256" key="2">
    <source>
        <dbReference type="ARBA" id="ARBA00023002"/>
    </source>
</evidence>
<dbReference type="InterPro" id="IPR043144">
    <property type="entry name" value="Mal/L-sulf/L-lact_DH-like_ah"/>
</dbReference>
<dbReference type="Pfam" id="PF02615">
    <property type="entry name" value="Ldh_2"/>
    <property type="match status" value="1"/>
</dbReference>
<comment type="caution">
    <text evidence="3">The sequence shown here is derived from an EMBL/GenBank/DDBJ whole genome shotgun (WGS) entry which is preliminary data.</text>
</comment>
<dbReference type="SUPFAM" id="SSF89733">
    <property type="entry name" value="L-sulfolactate dehydrogenase-like"/>
    <property type="match status" value="1"/>
</dbReference>
<evidence type="ECO:0000313" key="3">
    <source>
        <dbReference type="EMBL" id="KKK97069.1"/>
    </source>
</evidence>
<protein>
    <recommendedName>
        <fullName evidence="4">Ldh family oxidoreductase</fullName>
    </recommendedName>
</protein>
<dbReference type="InterPro" id="IPR043143">
    <property type="entry name" value="Mal/L-sulf/L-lact_DH-like_NADP"/>
</dbReference>
<sequence>MEQRFPQDRLADFVRRAMLAAGVDAAQIDTVSENLIWNDLVVRTNHGVERLPILLARVRRGVTRCPCQPRFTRLAPAVARLDADHGFGQHAGRLAMDHAVATARREGVAAVGVHDSNFFGTGARFAEIAAKAGMIALVLSNSVPKVAAHGGHRPVLGTNPFAFGAPRGDDRSLLVDMSTAGLAGSTIREHLRDGTPLAPGLVIDAQGTPVTDPASAQSGTLLPAAGAKGFGLALMVEILSGVLTGAGMADEVGSLYEDLDRNGDSGHFFLVLDIRRWMRIEAFHARLEALFGTVRGSGPEGAVRLPGEMRWETYDESRAKGIRVQSQTIETLDAMADDLGVDRLTAPPKPAA</sequence>
<evidence type="ECO:0000256" key="1">
    <source>
        <dbReference type="ARBA" id="ARBA00006056"/>
    </source>
</evidence>